<evidence type="ECO:0000313" key="3">
    <source>
        <dbReference type="Proteomes" id="UP000471648"/>
    </source>
</evidence>
<dbReference type="RefSeq" id="WP_094212041.1">
    <property type="nucleotide sequence ID" value="NZ_CP054926.1"/>
</dbReference>
<dbReference type="Proteomes" id="UP000509345">
    <property type="component" value="Chromosome"/>
</dbReference>
<dbReference type="Gene3D" id="3.30.470.20">
    <property type="entry name" value="ATP-grasp fold, B domain"/>
    <property type="match status" value="1"/>
</dbReference>
<reference evidence="1 3" key="1">
    <citation type="submission" date="2020-01" db="EMBL/GenBank/DDBJ databases">
        <title>Insect and environment-associated Actinomycetes.</title>
        <authorList>
            <person name="Currrie C."/>
            <person name="Chevrette M."/>
            <person name="Carlson C."/>
            <person name="Stubbendieck R."/>
            <person name="Wendt-Pienkowski E."/>
        </authorList>
    </citation>
    <scope>NUCLEOTIDE SEQUENCE [LARGE SCALE GENOMIC DNA]</scope>
    <source>
        <strain evidence="1 3">SID14438</strain>
    </source>
</reference>
<dbReference type="Proteomes" id="UP000471648">
    <property type="component" value="Unassembled WGS sequence"/>
</dbReference>
<evidence type="ECO:0000313" key="2">
    <source>
        <dbReference type="EMBL" id="QKW46622.1"/>
    </source>
</evidence>
<sequence>MSPSASSPGGAAAPRFAVVGNPENRRVAFFQEAVRAAGPAPARVVSWLQVLGGEAVFEPGETVRIDSPGENAEVERLLRGVDDPTRVEGSARWYAGFLSAVGEVSRAASAAGAEVLTSPGDIAALFDKRLCHALLEDAGVPVPASPTSGPRAARVRDWSDVRALMREHRMPRAFVKLAHGSSASGVLAVETAGPGRVRASTSVERDAEGRLFNSLRVRRYTTEREVGAIVDALAPDGLHIERWLPKASQRGRAADLRIVVVGGRATHAVVRTSLSPMTNLHLGGARGDLDEVRAAVSAVGGCWREALAMCERAAACFPGTLCVGVDLLPAAGWRRFAVGEVNAFGDLLPGLTGLPGSGAEGLDTYAAQVAAVLDRARNHRAATPL</sequence>
<organism evidence="1 3">
    <name type="scientific">Streptomyces microflavus</name>
    <name type="common">Streptomyces lipmanii</name>
    <dbReference type="NCBI Taxonomy" id="1919"/>
    <lineage>
        <taxon>Bacteria</taxon>
        <taxon>Bacillati</taxon>
        <taxon>Actinomycetota</taxon>
        <taxon>Actinomycetes</taxon>
        <taxon>Kitasatosporales</taxon>
        <taxon>Streptomycetaceae</taxon>
        <taxon>Streptomyces</taxon>
    </lineage>
</organism>
<evidence type="ECO:0000313" key="4">
    <source>
        <dbReference type="Proteomes" id="UP000509345"/>
    </source>
</evidence>
<proteinExistence type="predicted"/>
<gene>
    <name evidence="1" type="ORF">G3I39_37490</name>
    <name evidence="2" type="ORF">HUT09_31025</name>
</gene>
<accession>A0A6N9VIP3</accession>
<dbReference type="InterPro" id="IPR047778">
    <property type="entry name" value="STM4014-like"/>
</dbReference>
<dbReference type="SUPFAM" id="SSF56059">
    <property type="entry name" value="Glutathione synthetase ATP-binding domain-like"/>
    <property type="match status" value="1"/>
</dbReference>
<protein>
    <submittedName>
        <fullName evidence="2">STM4014 family protein</fullName>
    </submittedName>
</protein>
<dbReference type="EMBL" id="JAAGME010001595">
    <property type="protein sequence ID" value="NEB72730.1"/>
    <property type="molecule type" value="Genomic_DNA"/>
</dbReference>
<dbReference type="AlphaFoldDB" id="A0A6N9VIP3"/>
<dbReference type="NCBIfam" id="NF038074">
    <property type="entry name" value="fam_STM4014"/>
    <property type="match status" value="1"/>
</dbReference>
<evidence type="ECO:0000313" key="1">
    <source>
        <dbReference type="EMBL" id="NEB72730.1"/>
    </source>
</evidence>
<dbReference type="GeneID" id="87635714"/>
<name>A0A6N9VIP3_STRMI</name>
<dbReference type="EMBL" id="CP054926">
    <property type="protein sequence ID" value="QKW46622.1"/>
    <property type="molecule type" value="Genomic_DNA"/>
</dbReference>
<reference evidence="2 4" key="2">
    <citation type="submission" date="2020-06" db="EMBL/GenBank/DDBJ databases">
        <title>Genome mining for natural products.</title>
        <authorList>
            <person name="Zhang B."/>
            <person name="Shi J."/>
            <person name="Ge H."/>
        </authorList>
    </citation>
    <scope>NUCLEOTIDE SEQUENCE [LARGE SCALE GENOMIC DNA]</scope>
    <source>
        <strain evidence="2 4">NA06532</strain>
    </source>
</reference>